<name>A0ABV6RG33_9MICO</name>
<dbReference type="Proteomes" id="UP001589793">
    <property type="component" value="Unassembled WGS sequence"/>
</dbReference>
<keyword evidence="2" id="KW-0812">Transmembrane</keyword>
<evidence type="ECO:0000256" key="1">
    <source>
        <dbReference type="SAM" id="MobiDB-lite"/>
    </source>
</evidence>
<organism evidence="3 4">
    <name type="scientific">Brachybacterium hainanense</name>
    <dbReference type="NCBI Taxonomy" id="1541174"/>
    <lineage>
        <taxon>Bacteria</taxon>
        <taxon>Bacillati</taxon>
        <taxon>Actinomycetota</taxon>
        <taxon>Actinomycetes</taxon>
        <taxon>Micrococcales</taxon>
        <taxon>Dermabacteraceae</taxon>
        <taxon>Brachybacterium</taxon>
    </lineage>
</organism>
<evidence type="ECO:0000313" key="3">
    <source>
        <dbReference type="EMBL" id="MFC0675978.1"/>
    </source>
</evidence>
<comment type="caution">
    <text evidence="3">The sequence shown here is derived from an EMBL/GenBank/DDBJ whole genome shotgun (WGS) entry which is preliminary data.</text>
</comment>
<proteinExistence type="predicted"/>
<feature type="region of interest" description="Disordered" evidence="1">
    <location>
        <begin position="1"/>
        <end position="117"/>
    </location>
</feature>
<keyword evidence="4" id="KW-1185">Reference proteome</keyword>
<evidence type="ECO:0000256" key="2">
    <source>
        <dbReference type="SAM" id="Phobius"/>
    </source>
</evidence>
<feature type="transmembrane region" description="Helical" evidence="2">
    <location>
        <begin position="152"/>
        <end position="173"/>
    </location>
</feature>
<gene>
    <name evidence="3" type="ORF">ACFFF6_18670</name>
</gene>
<dbReference type="EMBL" id="JBHLSV010000035">
    <property type="protein sequence ID" value="MFC0675978.1"/>
    <property type="molecule type" value="Genomic_DNA"/>
</dbReference>
<accession>A0ABV6RG33</accession>
<evidence type="ECO:0000313" key="4">
    <source>
        <dbReference type="Proteomes" id="UP001589793"/>
    </source>
</evidence>
<protein>
    <recommendedName>
        <fullName evidence="5">DUF308 domain-containing protein</fullName>
    </recommendedName>
</protein>
<evidence type="ECO:0008006" key="5">
    <source>
        <dbReference type="Google" id="ProtNLM"/>
    </source>
</evidence>
<reference evidence="3 4" key="1">
    <citation type="submission" date="2024-09" db="EMBL/GenBank/DDBJ databases">
        <authorList>
            <person name="Sun Q."/>
            <person name="Mori K."/>
        </authorList>
    </citation>
    <scope>NUCLEOTIDE SEQUENCE [LARGE SCALE GENOMIC DNA]</scope>
    <source>
        <strain evidence="3 4">CICC 10874</strain>
    </source>
</reference>
<keyword evidence="2" id="KW-1133">Transmembrane helix</keyword>
<sequence length="189" mass="19197">MSGHAAGRPPERDDDGVAAEFARMLSEEGMVLRPGAAPHEPPAPPPRSGQSAGTPSSPSPEEREAGRARARAAHPSSRGVPASGSERRGSRSRGGVTSSSAGEQDAEEPMLPGDFVPPMPGPVAVSRGAVRSWAALGLGVLVLLLSATTALLPPWCALLGAGLATGGIVSLLLRIPRTRPDPDDDGAQV</sequence>
<dbReference type="RefSeq" id="WP_376983020.1">
    <property type="nucleotide sequence ID" value="NZ_JBHLSV010000035.1"/>
</dbReference>
<keyword evidence="2" id="KW-0472">Membrane</keyword>